<comment type="caution">
    <text evidence="1">The sequence shown here is derived from an EMBL/GenBank/DDBJ whole genome shotgun (WGS) entry which is preliminary data.</text>
</comment>
<evidence type="ECO:0000313" key="1">
    <source>
        <dbReference type="EMBL" id="OWF35573.1"/>
    </source>
</evidence>
<dbReference type="AlphaFoldDB" id="A0A210PGE6"/>
<proteinExistence type="predicted"/>
<keyword evidence="2" id="KW-1185">Reference proteome</keyword>
<accession>A0A210PGE6</accession>
<dbReference type="Proteomes" id="UP000242188">
    <property type="component" value="Unassembled WGS sequence"/>
</dbReference>
<name>A0A210PGE6_MIZYE</name>
<gene>
    <name evidence="1" type="ORF">KP79_PYT19283</name>
</gene>
<protein>
    <submittedName>
        <fullName evidence="1">Uncharacterized protein</fullName>
    </submittedName>
</protein>
<organism evidence="1 2">
    <name type="scientific">Mizuhopecten yessoensis</name>
    <name type="common">Japanese scallop</name>
    <name type="synonym">Patinopecten yessoensis</name>
    <dbReference type="NCBI Taxonomy" id="6573"/>
    <lineage>
        <taxon>Eukaryota</taxon>
        <taxon>Metazoa</taxon>
        <taxon>Spiralia</taxon>
        <taxon>Lophotrochozoa</taxon>
        <taxon>Mollusca</taxon>
        <taxon>Bivalvia</taxon>
        <taxon>Autobranchia</taxon>
        <taxon>Pteriomorphia</taxon>
        <taxon>Pectinida</taxon>
        <taxon>Pectinoidea</taxon>
        <taxon>Pectinidae</taxon>
        <taxon>Mizuhopecten</taxon>
    </lineage>
</organism>
<dbReference type="EMBL" id="NEDP02076720">
    <property type="protein sequence ID" value="OWF35573.1"/>
    <property type="molecule type" value="Genomic_DNA"/>
</dbReference>
<dbReference type="OrthoDB" id="6093948at2759"/>
<sequence length="155" mass="17488">MTGKQPQQMTPVKKRAVDRDESEEVIGYIHQVSPMKKAAKNNAPYFNCLFQTDKATFDHMVSFSPDKRALFLQAQETKSPLRLKDVTMSKSLSSPSGKSICCRKSTQVSSAMSDIQYCHKGFKTTAQPQINLADIPQQVTGENVSYYYYMPVKSF</sequence>
<evidence type="ECO:0000313" key="2">
    <source>
        <dbReference type="Proteomes" id="UP000242188"/>
    </source>
</evidence>
<reference evidence="1 2" key="1">
    <citation type="journal article" date="2017" name="Nat. Ecol. Evol.">
        <title>Scallop genome provides insights into evolution of bilaterian karyotype and development.</title>
        <authorList>
            <person name="Wang S."/>
            <person name="Zhang J."/>
            <person name="Jiao W."/>
            <person name="Li J."/>
            <person name="Xun X."/>
            <person name="Sun Y."/>
            <person name="Guo X."/>
            <person name="Huan P."/>
            <person name="Dong B."/>
            <person name="Zhang L."/>
            <person name="Hu X."/>
            <person name="Sun X."/>
            <person name="Wang J."/>
            <person name="Zhao C."/>
            <person name="Wang Y."/>
            <person name="Wang D."/>
            <person name="Huang X."/>
            <person name="Wang R."/>
            <person name="Lv J."/>
            <person name="Li Y."/>
            <person name="Zhang Z."/>
            <person name="Liu B."/>
            <person name="Lu W."/>
            <person name="Hui Y."/>
            <person name="Liang J."/>
            <person name="Zhou Z."/>
            <person name="Hou R."/>
            <person name="Li X."/>
            <person name="Liu Y."/>
            <person name="Li H."/>
            <person name="Ning X."/>
            <person name="Lin Y."/>
            <person name="Zhao L."/>
            <person name="Xing Q."/>
            <person name="Dou J."/>
            <person name="Li Y."/>
            <person name="Mao J."/>
            <person name="Guo H."/>
            <person name="Dou H."/>
            <person name="Li T."/>
            <person name="Mu C."/>
            <person name="Jiang W."/>
            <person name="Fu Q."/>
            <person name="Fu X."/>
            <person name="Miao Y."/>
            <person name="Liu J."/>
            <person name="Yu Q."/>
            <person name="Li R."/>
            <person name="Liao H."/>
            <person name="Li X."/>
            <person name="Kong Y."/>
            <person name="Jiang Z."/>
            <person name="Chourrout D."/>
            <person name="Li R."/>
            <person name="Bao Z."/>
        </authorList>
    </citation>
    <scope>NUCLEOTIDE SEQUENCE [LARGE SCALE GENOMIC DNA]</scope>
    <source>
        <strain evidence="1 2">PY_sf001</strain>
    </source>
</reference>